<feature type="transmembrane region" description="Helical" evidence="7">
    <location>
        <begin position="113"/>
        <end position="134"/>
    </location>
</feature>
<sequence length="355" mass="39915">MAVLSSLTVLDVRIENFVLTAVAVVVTSLRLTDRIRTARFWWDDAWALFCMVLLVIFMAAVEVHVQNPAKHSQRLKLIIAWMCPIFFYAVTWSARVSILMTVIRISLGKMRKVLIWIGFAFFIAWAVLFAQIFWTCENNTTNPNWKSDFAPQCPLGLKVAIAQVISESSFIYFSFEGEGYGVTRPRPSPSQLDLGHFAPIRRAALWLLGFHALNHAYFVLKWGGLREALAAVLQCNVSLIVANLSVIIAWFFRINTEEEETVKTFSMGETTRSFFSRQKRGPMPITSTFLTTGGRVRERRDVYGSKERGGSSTFAVNTAGHGFGQLTTVDMMSEDEGKSRPSEERSVSQSSASKP</sequence>
<feature type="compositionally biased region" description="Basic and acidic residues" evidence="6">
    <location>
        <begin position="335"/>
        <end position="346"/>
    </location>
</feature>
<dbReference type="PANTHER" id="PTHR33048:SF47">
    <property type="entry name" value="INTEGRAL MEMBRANE PROTEIN-RELATED"/>
    <property type="match status" value="1"/>
</dbReference>
<dbReference type="AlphaFoldDB" id="A0A409YP98"/>
<dbReference type="Pfam" id="PF20684">
    <property type="entry name" value="Fung_rhodopsin"/>
    <property type="match status" value="1"/>
</dbReference>
<comment type="similarity">
    <text evidence="5">Belongs to the SAT4 family.</text>
</comment>
<gene>
    <name evidence="9" type="ORF">CVT26_012977</name>
</gene>
<evidence type="ECO:0000256" key="4">
    <source>
        <dbReference type="ARBA" id="ARBA00023136"/>
    </source>
</evidence>
<feature type="domain" description="Rhodopsin" evidence="8">
    <location>
        <begin position="29"/>
        <end position="153"/>
    </location>
</feature>
<keyword evidence="3 7" id="KW-1133">Transmembrane helix</keyword>
<comment type="subcellular location">
    <subcellularLocation>
        <location evidence="1">Membrane</location>
        <topology evidence="1">Multi-pass membrane protein</topology>
    </subcellularLocation>
</comment>
<dbReference type="GO" id="GO:0016020">
    <property type="term" value="C:membrane"/>
    <property type="evidence" value="ECO:0007669"/>
    <property type="project" value="UniProtKB-SubCell"/>
</dbReference>
<organism evidence="9 10">
    <name type="scientific">Gymnopilus dilepis</name>
    <dbReference type="NCBI Taxonomy" id="231916"/>
    <lineage>
        <taxon>Eukaryota</taxon>
        <taxon>Fungi</taxon>
        <taxon>Dikarya</taxon>
        <taxon>Basidiomycota</taxon>
        <taxon>Agaricomycotina</taxon>
        <taxon>Agaricomycetes</taxon>
        <taxon>Agaricomycetidae</taxon>
        <taxon>Agaricales</taxon>
        <taxon>Agaricineae</taxon>
        <taxon>Hymenogastraceae</taxon>
        <taxon>Gymnopilus</taxon>
    </lineage>
</organism>
<dbReference type="InterPro" id="IPR052337">
    <property type="entry name" value="SAT4-like"/>
</dbReference>
<evidence type="ECO:0000313" key="10">
    <source>
        <dbReference type="Proteomes" id="UP000284706"/>
    </source>
</evidence>
<comment type="caution">
    <text evidence="9">The sequence shown here is derived from an EMBL/GenBank/DDBJ whole genome shotgun (WGS) entry which is preliminary data.</text>
</comment>
<evidence type="ECO:0000256" key="6">
    <source>
        <dbReference type="SAM" id="MobiDB-lite"/>
    </source>
</evidence>
<keyword evidence="10" id="KW-1185">Reference proteome</keyword>
<protein>
    <recommendedName>
        <fullName evidence="8">Rhodopsin domain-containing protein</fullName>
    </recommendedName>
</protein>
<keyword evidence="4 7" id="KW-0472">Membrane</keyword>
<name>A0A409YP98_9AGAR</name>
<reference evidence="9 10" key="1">
    <citation type="journal article" date="2018" name="Evol. Lett.">
        <title>Horizontal gene cluster transfer increased hallucinogenic mushroom diversity.</title>
        <authorList>
            <person name="Reynolds H.T."/>
            <person name="Vijayakumar V."/>
            <person name="Gluck-Thaler E."/>
            <person name="Korotkin H.B."/>
            <person name="Matheny P.B."/>
            <person name="Slot J.C."/>
        </authorList>
    </citation>
    <scope>NUCLEOTIDE SEQUENCE [LARGE SCALE GENOMIC DNA]</scope>
    <source>
        <strain evidence="9 10">SRW20</strain>
    </source>
</reference>
<evidence type="ECO:0000256" key="7">
    <source>
        <dbReference type="SAM" id="Phobius"/>
    </source>
</evidence>
<keyword evidence="2 7" id="KW-0812">Transmembrane</keyword>
<dbReference type="STRING" id="231916.A0A409YP98"/>
<proteinExistence type="inferred from homology"/>
<dbReference type="InParanoid" id="A0A409YP98"/>
<evidence type="ECO:0000259" key="8">
    <source>
        <dbReference type="Pfam" id="PF20684"/>
    </source>
</evidence>
<feature type="transmembrane region" description="Helical" evidence="7">
    <location>
        <begin position="14"/>
        <end position="33"/>
    </location>
</feature>
<accession>A0A409YP98</accession>
<evidence type="ECO:0000256" key="2">
    <source>
        <dbReference type="ARBA" id="ARBA00022692"/>
    </source>
</evidence>
<dbReference type="EMBL" id="NHYE01000569">
    <property type="protein sequence ID" value="PPR04804.1"/>
    <property type="molecule type" value="Genomic_DNA"/>
</dbReference>
<dbReference type="PANTHER" id="PTHR33048">
    <property type="entry name" value="PTH11-LIKE INTEGRAL MEMBRANE PROTEIN (AFU_ORTHOLOGUE AFUA_5G11245)"/>
    <property type="match status" value="1"/>
</dbReference>
<dbReference type="Proteomes" id="UP000284706">
    <property type="component" value="Unassembled WGS sequence"/>
</dbReference>
<dbReference type="OrthoDB" id="444631at2759"/>
<evidence type="ECO:0000256" key="3">
    <source>
        <dbReference type="ARBA" id="ARBA00022989"/>
    </source>
</evidence>
<evidence type="ECO:0000256" key="1">
    <source>
        <dbReference type="ARBA" id="ARBA00004141"/>
    </source>
</evidence>
<feature type="transmembrane region" description="Helical" evidence="7">
    <location>
        <begin position="232"/>
        <end position="252"/>
    </location>
</feature>
<feature type="region of interest" description="Disordered" evidence="6">
    <location>
        <begin position="325"/>
        <end position="355"/>
    </location>
</feature>
<dbReference type="InterPro" id="IPR049326">
    <property type="entry name" value="Rhodopsin_dom_fungi"/>
</dbReference>
<feature type="transmembrane region" description="Helical" evidence="7">
    <location>
        <begin position="77"/>
        <end position="101"/>
    </location>
</feature>
<evidence type="ECO:0000256" key="5">
    <source>
        <dbReference type="ARBA" id="ARBA00038359"/>
    </source>
</evidence>
<feature type="transmembrane region" description="Helical" evidence="7">
    <location>
        <begin position="45"/>
        <end position="65"/>
    </location>
</feature>
<evidence type="ECO:0000313" key="9">
    <source>
        <dbReference type="EMBL" id="PPR04804.1"/>
    </source>
</evidence>